<dbReference type="AlphaFoldDB" id="A0A7C8Z3J6"/>
<name>A0A7C8Z3J6_OPUST</name>
<dbReference type="SMART" id="SM00338">
    <property type="entry name" value="BRLZ"/>
    <property type="match status" value="1"/>
</dbReference>
<evidence type="ECO:0000256" key="2">
    <source>
        <dbReference type="ARBA" id="ARBA00023015"/>
    </source>
</evidence>
<protein>
    <recommendedName>
        <fullName evidence="7">BZIP domain-containing protein</fullName>
    </recommendedName>
</protein>
<reference evidence="8" key="2">
    <citation type="submission" date="2020-07" db="EMBL/GenBank/DDBJ databases">
        <authorList>
            <person name="Vera ALvarez R."/>
            <person name="Arias-Moreno D.M."/>
            <person name="Jimenez-Jacinto V."/>
            <person name="Jimenez-Bremont J.F."/>
            <person name="Swaminathan K."/>
            <person name="Moose S.P."/>
            <person name="Guerrero-Gonzalez M.L."/>
            <person name="Marino-Ramirez L."/>
            <person name="Landsman D."/>
            <person name="Rodriguez-Kessler M."/>
            <person name="Delgado-Sanchez P."/>
        </authorList>
    </citation>
    <scope>NUCLEOTIDE SEQUENCE</scope>
    <source>
        <tissue evidence="8">Cladode</tissue>
    </source>
</reference>
<dbReference type="GO" id="GO:0045893">
    <property type="term" value="P:positive regulation of DNA-templated transcription"/>
    <property type="evidence" value="ECO:0007669"/>
    <property type="project" value="TreeGrafter"/>
</dbReference>
<dbReference type="GO" id="GO:0003700">
    <property type="term" value="F:DNA-binding transcription factor activity"/>
    <property type="evidence" value="ECO:0007669"/>
    <property type="project" value="InterPro"/>
</dbReference>
<feature type="compositionally biased region" description="Gly residues" evidence="6">
    <location>
        <begin position="1"/>
        <end position="11"/>
    </location>
</feature>
<keyword evidence="4" id="KW-0804">Transcription</keyword>
<evidence type="ECO:0000256" key="5">
    <source>
        <dbReference type="ARBA" id="ARBA00023242"/>
    </source>
</evidence>
<dbReference type="Pfam" id="PF00170">
    <property type="entry name" value="bZIP_1"/>
    <property type="match status" value="1"/>
</dbReference>
<feature type="compositionally biased region" description="Basic and acidic residues" evidence="6">
    <location>
        <begin position="25"/>
        <end position="41"/>
    </location>
</feature>
<dbReference type="PANTHER" id="PTHR45764:SF31">
    <property type="entry name" value="BASIC LEUCINE ZIPPER 1"/>
    <property type="match status" value="1"/>
</dbReference>
<dbReference type="PROSITE" id="PS00036">
    <property type="entry name" value="BZIP_BASIC"/>
    <property type="match status" value="1"/>
</dbReference>
<dbReference type="GO" id="GO:0046982">
    <property type="term" value="F:protein heterodimerization activity"/>
    <property type="evidence" value="ECO:0007669"/>
    <property type="project" value="UniProtKB-ARBA"/>
</dbReference>
<dbReference type="FunFam" id="1.20.5.170:FF:000020">
    <property type="entry name" value="BZIP transcription factor"/>
    <property type="match status" value="1"/>
</dbReference>
<evidence type="ECO:0000313" key="8">
    <source>
        <dbReference type="EMBL" id="MBA4632570.1"/>
    </source>
</evidence>
<keyword evidence="2" id="KW-0805">Transcription regulation</keyword>
<feature type="region of interest" description="Disordered" evidence="6">
    <location>
        <begin position="1"/>
        <end position="51"/>
    </location>
</feature>
<dbReference type="SUPFAM" id="SSF57959">
    <property type="entry name" value="Leucine zipper domain"/>
    <property type="match status" value="1"/>
</dbReference>
<dbReference type="EMBL" id="GISG01083274">
    <property type="protein sequence ID" value="MBA4632570.1"/>
    <property type="molecule type" value="Transcribed_RNA"/>
</dbReference>
<evidence type="ECO:0000256" key="4">
    <source>
        <dbReference type="ARBA" id="ARBA00023163"/>
    </source>
</evidence>
<evidence type="ECO:0000256" key="6">
    <source>
        <dbReference type="SAM" id="MobiDB-lite"/>
    </source>
</evidence>
<dbReference type="InterPro" id="IPR004827">
    <property type="entry name" value="bZIP"/>
</dbReference>
<evidence type="ECO:0000259" key="7">
    <source>
        <dbReference type="PROSITE" id="PS50217"/>
    </source>
</evidence>
<dbReference type="Gene3D" id="1.20.5.170">
    <property type="match status" value="1"/>
</dbReference>
<dbReference type="PROSITE" id="PS50217">
    <property type="entry name" value="BZIP"/>
    <property type="match status" value="1"/>
</dbReference>
<evidence type="ECO:0000256" key="3">
    <source>
        <dbReference type="ARBA" id="ARBA00023125"/>
    </source>
</evidence>
<accession>A0A7C8Z3J6</accession>
<dbReference type="GO" id="GO:0005634">
    <property type="term" value="C:nucleus"/>
    <property type="evidence" value="ECO:0007669"/>
    <property type="project" value="UniProtKB-SubCell"/>
</dbReference>
<comment type="subcellular location">
    <subcellularLocation>
        <location evidence="1">Nucleus</location>
    </subcellularLocation>
</comment>
<dbReference type="InterPro" id="IPR046347">
    <property type="entry name" value="bZIP_sf"/>
</dbReference>
<proteinExistence type="predicted"/>
<keyword evidence="3" id="KW-0238">DNA-binding</keyword>
<organism evidence="8">
    <name type="scientific">Opuntia streptacantha</name>
    <name type="common">Prickly pear cactus</name>
    <name type="synonym">Opuntia cardona</name>
    <dbReference type="NCBI Taxonomy" id="393608"/>
    <lineage>
        <taxon>Eukaryota</taxon>
        <taxon>Viridiplantae</taxon>
        <taxon>Streptophyta</taxon>
        <taxon>Embryophyta</taxon>
        <taxon>Tracheophyta</taxon>
        <taxon>Spermatophyta</taxon>
        <taxon>Magnoliopsida</taxon>
        <taxon>eudicotyledons</taxon>
        <taxon>Gunneridae</taxon>
        <taxon>Pentapetalae</taxon>
        <taxon>Caryophyllales</taxon>
        <taxon>Cactineae</taxon>
        <taxon>Cactaceae</taxon>
        <taxon>Opuntioideae</taxon>
        <taxon>Opuntia</taxon>
    </lineage>
</organism>
<sequence length="164" mass="18107">MQHSSSGGGGRPPASSGSEGCGGGIDEKKRRRMESNRESARRSRQKKQQHLDDLIREVGMLKRDNEEFSNKIEQFSGQFAGADAQNKVLRAEKERLVRRLESLESVIEIAKMVKGEGSNNNNVNGEEGLGLYDSDPMMKPWQLPCPSSIAVPLFASPAIRSFNC</sequence>
<dbReference type="InterPro" id="IPR045314">
    <property type="entry name" value="bZIP_plant_GBF1"/>
</dbReference>
<dbReference type="CDD" id="cd14702">
    <property type="entry name" value="bZIP_plant_GBF1"/>
    <property type="match status" value="1"/>
</dbReference>
<keyword evidence="5" id="KW-0539">Nucleus</keyword>
<dbReference type="GO" id="GO:0000976">
    <property type="term" value="F:transcription cis-regulatory region binding"/>
    <property type="evidence" value="ECO:0007669"/>
    <property type="project" value="TreeGrafter"/>
</dbReference>
<feature type="domain" description="BZIP" evidence="7">
    <location>
        <begin position="26"/>
        <end position="76"/>
    </location>
</feature>
<evidence type="ECO:0000256" key="1">
    <source>
        <dbReference type="ARBA" id="ARBA00004123"/>
    </source>
</evidence>
<dbReference type="PANTHER" id="PTHR45764">
    <property type="entry name" value="BZIP TRANSCRIPTION FACTOR 44"/>
    <property type="match status" value="1"/>
</dbReference>
<reference evidence="8" key="1">
    <citation type="journal article" date="2013" name="J. Plant Res.">
        <title>Effect of fungi and light on seed germination of three Opuntia species from semiarid lands of central Mexico.</title>
        <authorList>
            <person name="Delgado-Sanchez P."/>
            <person name="Jimenez-Bremont J.F."/>
            <person name="Guerrero-Gonzalez Mde L."/>
            <person name="Flores J."/>
        </authorList>
    </citation>
    <scope>NUCLEOTIDE SEQUENCE</scope>
    <source>
        <tissue evidence="8">Cladode</tissue>
    </source>
</reference>